<feature type="coiled-coil region" evidence="1">
    <location>
        <begin position="43"/>
        <end position="70"/>
    </location>
</feature>
<reference evidence="2 3" key="1">
    <citation type="submission" date="2021-01" db="EMBL/GenBank/DDBJ databases">
        <title>Genomic Encyclopedia of Type Strains, Phase IV (KMG-IV): sequencing the most valuable type-strain genomes for metagenomic binning, comparative biology and taxonomic classification.</title>
        <authorList>
            <person name="Goeker M."/>
        </authorList>
    </citation>
    <scope>NUCLEOTIDE SEQUENCE [LARGE SCALE GENOMIC DNA]</scope>
    <source>
        <strain evidence="2 3">DSM 105453</strain>
    </source>
</reference>
<protein>
    <submittedName>
        <fullName evidence="2">Nuclease with TOPRIM domain</fullName>
    </submittedName>
</protein>
<sequence length="155" mass="18421">VLSPKHMKELSVKVNAAAIIKKDYVRLRNTDLVKENQQLWEIASEALKENEQLKKRNSALQKEKTKLFWENDLLKGEISDLKREIGLVYKSTKEFLKERTEDVRAFRNVFKSLVDKIKVKISQAREKQNLRPQASEFEKVYKRELSEERNRGFER</sequence>
<comment type="caution">
    <text evidence="2">The sequence shown here is derived from an EMBL/GenBank/DDBJ whole genome shotgun (WGS) entry which is preliminary data.</text>
</comment>
<evidence type="ECO:0000313" key="3">
    <source>
        <dbReference type="Proteomes" id="UP000823485"/>
    </source>
</evidence>
<feature type="non-terminal residue" evidence="2">
    <location>
        <position position="1"/>
    </location>
</feature>
<dbReference type="Proteomes" id="UP000823485">
    <property type="component" value="Unassembled WGS sequence"/>
</dbReference>
<keyword evidence="3" id="KW-1185">Reference proteome</keyword>
<organism evidence="2 3">
    <name type="scientific">Siminovitchia thermophila</name>
    <dbReference type="NCBI Taxonomy" id="1245522"/>
    <lineage>
        <taxon>Bacteria</taxon>
        <taxon>Bacillati</taxon>
        <taxon>Bacillota</taxon>
        <taxon>Bacilli</taxon>
        <taxon>Bacillales</taxon>
        <taxon>Bacillaceae</taxon>
        <taxon>Siminovitchia</taxon>
    </lineage>
</organism>
<gene>
    <name evidence="2" type="ORF">JOC94_004733</name>
</gene>
<evidence type="ECO:0000313" key="2">
    <source>
        <dbReference type="EMBL" id="MBM7717702.1"/>
    </source>
</evidence>
<dbReference type="EMBL" id="JAFBFH010000072">
    <property type="protein sequence ID" value="MBM7717702.1"/>
    <property type="molecule type" value="Genomic_DNA"/>
</dbReference>
<keyword evidence="1" id="KW-0175">Coiled coil</keyword>
<name>A0ABS2RDH0_9BACI</name>
<evidence type="ECO:0000256" key="1">
    <source>
        <dbReference type="SAM" id="Coils"/>
    </source>
</evidence>
<accession>A0ABS2RDH0</accession>
<proteinExistence type="predicted"/>